<accession>A0AAV8YPB6</accession>
<organism evidence="1 2">
    <name type="scientific">Aromia moschata</name>
    <dbReference type="NCBI Taxonomy" id="1265417"/>
    <lineage>
        <taxon>Eukaryota</taxon>
        <taxon>Metazoa</taxon>
        <taxon>Ecdysozoa</taxon>
        <taxon>Arthropoda</taxon>
        <taxon>Hexapoda</taxon>
        <taxon>Insecta</taxon>
        <taxon>Pterygota</taxon>
        <taxon>Neoptera</taxon>
        <taxon>Endopterygota</taxon>
        <taxon>Coleoptera</taxon>
        <taxon>Polyphaga</taxon>
        <taxon>Cucujiformia</taxon>
        <taxon>Chrysomeloidea</taxon>
        <taxon>Cerambycidae</taxon>
        <taxon>Cerambycinae</taxon>
        <taxon>Callichromatini</taxon>
        <taxon>Aromia</taxon>
    </lineage>
</organism>
<dbReference type="AlphaFoldDB" id="A0AAV8YPB6"/>
<sequence length="197" mass="23067">PYFLLSRFCNPQIRSRLERLMGTNVVLLTDRVYMQRLQERILEDYEESMAKRIKAREAHEFLKIEQEMDRVKNLVLTGQIPLSQAPPEMAEHPVMLIENYCNLLIAERRAKIKIPRVKIPTYLYLDDTPDPPSGLSIEQGHVFRKQGDGMCIPVTTYLQSTEEEDVTKGYMVTQEEYERLKYVDPMVKQLISCEVIQ</sequence>
<evidence type="ECO:0000313" key="2">
    <source>
        <dbReference type="Proteomes" id="UP001162162"/>
    </source>
</evidence>
<comment type="caution">
    <text evidence="1">The sequence shown here is derived from an EMBL/GenBank/DDBJ whole genome shotgun (WGS) entry which is preliminary data.</text>
</comment>
<proteinExistence type="predicted"/>
<gene>
    <name evidence="1" type="ORF">NQ318_003313</name>
</gene>
<evidence type="ECO:0000313" key="1">
    <source>
        <dbReference type="EMBL" id="KAJ8952517.1"/>
    </source>
</evidence>
<dbReference type="Proteomes" id="UP001162162">
    <property type="component" value="Unassembled WGS sequence"/>
</dbReference>
<keyword evidence="2" id="KW-1185">Reference proteome</keyword>
<protein>
    <submittedName>
        <fullName evidence="1">Uncharacterized protein</fullName>
    </submittedName>
</protein>
<dbReference type="EMBL" id="JAPWTK010000068">
    <property type="protein sequence ID" value="KAJ8952517.1"/>
    <property type="molecule type" value="Genomic_DNA"/>
</dbReference>
<name>A0AAV8YPB6_9CUCU</name>
<feature type="non-terminal residue" evidence="1">
    <location>
        <position position="1"/>
    </location>
</feature>
<reference evidence="1" key="1">
    <citation type="journal article" date="2023" name="Insect Mol. Biol.">
        <title>Genome sequencing provides insights into the evolution of gene families encoding plant cell wall-degrading enzymes in longhorned beetles.</title>
        <authorList>
            <person name="Shin N.R."/>
            <person name="Okamura Y."/>
            <person name="Kirsch R."/>
            <person name="Pauchet Y."/>
        </authorList>
    </citation>
    <scope>NUCLEOTIDE SEQUENCE</scope>
    <source>
        <strain evidence="1">AMC_N1</strain>
    </source>
</reference>